<protein>
    <submittedName>
        <fullName evidence="1">Uncharacterized protein</fullName>
    </submittedName>
</protein>
<gene>
    <name evidence="1" type="ORF">GcLGCM259_1884</name>
</gene>
<dbReference type="KEGG" id="gcr:GcLGCM259_1884"/>
<dbReference type="AlphaFoldDB" id="A0A5B7WU42"/>
<name>A0A5B7WU42_9MICC</name>
<organism evidence="1 2">
    <name type="scientific">Glutamicibacter creatinolyticus</name>
    <dbReference type="NCBI Taxonomy" id="162496"/>
    <lineage>
        <taxon>Bacteria</taxon>
        <taxon>Bacillati</taxon>
        <taxon>Actinomycetota</taxon>
        <taxon>Actinomycetes</taxon>
        <taxon>Micrococcales</taxon>
        <taxon>Micrococcaceae</taxon>
        <taxon>Glutamicibacter</taxon>
    </lineage>
</organism>
<evidence type="ECO:0000313" key="1">
    <source>
        <dbReference type="EMBL" id="QCY47601.1"/>
    </source>
</evidence>
<dbReference type="Proteomes" id="UP000307000">
    <property type="component" value="Chromosome"/>
</dbReference>
<proteinExistence type="predicted"/>
<sequence length="272" mass="29189">MDMPHLPAQTGTWIRQAIDSAAPGTIAAQVPAGYAAYARILHPAMDEDGAPVSWGSIAALRGHRLQGADLFEDVSGLDEHGDPQQEDAWVDGDVPAYELPIDQWGALVELLSRHTEPGPAAAPYVAGLWGGYAFIEGGERIQIDFEPDPDADAEHNRQAHARALAEAQRPGLPAAVRTAPRLDLGGGYRNYLLFALNREQLANPLWASTTAGEQRQRPSLAFPHDHSWMLSTEPYDDSTILGGSRALIDAVLGSDALEALEVGELTRIGHSA</sequence>
<reference evidence="1 2" key="1">
    <citation type="submission" date="2018-12" db="EMBL/GenBank/DDBJ databases">
        <title>Complete Genome Sequence of Glutamicibacter creatinolyticus strain LGCM259,isolated from an abscess of a 12-year-old mare in Italy.</title>
        <authorList>
            <person name="Santos R.G."/>
            <person name="Silva A.L."/>
            <person name="Seyffert N."/>
            <person name="Castro T.L.P."/>
            <person name="Attili A.R."/>
            <person name="Rifici C."/>
            <person name="Mazzullo G."/>
            <person name="Brenig B."/>
            <person name="Venanzi F."/>
            <person name="Azevedo V."/>
        </authorList>
    </citation>
    <scope>NUCLEOTIDE SEQUENCE [LARGE SCALE GENOMIC DNA]</scope>
    <source>
        <strain evidence="1 2">LGCM 259</strain>
    </source>
</reference>
<accession>A0A5B7WU42</accession>
<dbReference type="RefSeq" id="WP_138926491.1">
    <property type="nucleotide sequence ID" value="NZ_CP034412.1"/>
</dbReference>
<keyword evidence="2" id="KW-1185">Reference proteome</keyword>
<evidence type="ECO:0000313" key="2">
    <source>
        <dbReference type="Proteomes" id="UP000307000"/>
    </source>
</evidence>
<dbReference type="EMBL" id="CP034412">
    <property type="protein sequence ID" value="QCY47601.1"/>
    <property type="molecule type" value="Genomic_DNA"/>
</dbReference>